<feature type="transmembrane region" description="Helical" evidence="6">
    <location>
        <begin position="12"/>
        <end position="38"/>
    </location>
</feature>
<feature type="transmembrane region" description="Helical" evidence="6">
    <location>
        <begin position="45"/>
        <end position="68"/>
    </location>
</feature>
<feature type="transmembrane region" description="Helical" evidence="6">
    <location>
        <begin position="504"/>
        <end position="537"/>
    </location>
</feature>
<evidence type="ECO:0000256" key="5">
    <source>
        <dbReference type="ARBA" id="ARBA00023136"/>
    </source>
</evidence>
<dbReference type="PANTHER" id="PTHR43478">
    <property type="entry name" value="NA+/H+ ANTIPORTER-RELATED"/>
    <property type="match status" value="1"/>
</dbReference>
<feature type="transmembrane region" description="Helical" evidence="6">
    <location>
        <begin position="375"/>
        <end position="397"/>
    </location>
</feature>
<proteinExistence type="predicted"/>
<feature type="transmembrane region" description="Helical" evidence="6">
    <location>
        <begin position="168"/>
        <end position="189"/>
    </location>
</feature>
<evidence type="ECO:0000256" key="3">
    <source>
        <dbReference type="ARBA" id="ARBA00022692"/>
    </source>
</evidence>
<keyword evidence="9" id="KW-1185">Reference proteome</keyword>
<feature type="transmembrane region" description="Helical" evidence="6">
    <location>
        <begin position="404"/>
        <end position="423"/>
    </location>
</feature>
<keyword evidence="5 6" id="KW-0472">Membrane</keyword>
<keyword evidence="4 6" id="KW-1133">Transmembrane helix</keyword>
<accession>A0ABZ0RF60</accession>
<feature type="transmembrane region" description="Helical" evidence="6">
    <location>
        <begin position="88"/>
        <end position="108"/>
    </location>
</feature>
<protein>
    <submittedName>
        <fullName evidence="8">Na+/H+ antiporter NhaC family protein</fullName>
    </submittedName>
</protein>
<evidence type="ECO:0000256" key="2">
    <source>
        <dbReference type="ARBA" id="ARBA00022475"/>
    </source>
</evidence>
<evidence type="ECO:0000259" key="7">
    <source>
        <dbReference type="Pfam" id="PF03553"/>
    </source>
</evidence>
<evidence type="ECO:0000256" key="4">
    <source>
        <dbReference type="ARBA" id="ARBA00022989"/>
    </source>
</evidence>
<feature type="domain" description="Na+/H+ antiporter NhaC-like C-terminal" evidence="7">
    <location>
        <begin position="178"/>
        <end position="514"/>
    </location>
</feature>
<reference evidence="8 9" key="1">
    <citation type="submission" date="2023-11" db="EMBL/GenBank/DDBJ databases">
        <title>Coraliomargarita sp. nov., isolated from marine algae.</title>
        <authorList>
            <person name="Lee J.K."/>
            <person name="Baek J.H."/>
            <person name="Kim J.M."/>
            <person name="Choi D.G."/>
            <person name="Jeon C.O."/>
        </authorList>
    </citation>
    <scope>NUCLEOTIDE SEQUENCE [LARGE SCALE GENOMIC DNA]</scope>
    <source>
        <strain evidence="8 9">J2-16</strain>
    </source>
</reference>
<evidence type="ECO:0000256" key="6">
    <source>
        <dbReference type="SAM" id="Phobius"/>
    </source>
</evidence>
<feature type="transmembrane region" description="Helical" evidence="6">
    <location>
        <begin position="129"/>
        <end position="148"/>
    </location>
</feature>
<evidence type="ECO:0000313" key="8">
    <source>
        <dbReference type="EMBL" id="WPJ94799.1"/>
    </source>
</evidence>
<evidence type="ECO:0000256" key="1">
    <source>
        <dbReference type="ARBA" id="ARBA00004651"/>
    </source>
</evidence>
<evidence type="ECO:0000313" key="9">
    <source>
        <dbReference type="Proteomes" id="UP001324993"/>
    </source>
</evidence>
<dbReference type="EMBL" id="CP138858">
    <property type="protein sequence ID" value="WPJ94799.1"/>
    <property type="molecule type" value="Genomic_DNA"/>
</dbReference>
<feature type="transmembrane region" description="Helical" evidence="6">
    <location>
        <begin position="268"/>
        <end position="291"/>
    </location>
</feature>
<dbReference type="RefSeq" id="WP_319831710.1">
    <property type="nucleotide sequence ID" value="NZ_CP138858.1"/>
</dbReference>
<sequence>MGITITATVTTLVGSFILAGLDAAWCVLWPSLAALVVVLVSRSALVGLLVGAVCGAILLSEGSMLGAIEQLCLNQFGPIFGSSWKLSAMLFTLILGGFVALVEAGGGLQGLVRRLLGSERAAHRRMQMTVFGFGLLVFFDGLANVMLIGRLLRSAADRCGVSREKLAYLADTTGSAVACLAFISTWIAFQLSMIREGFALAGREDVSAYGYFFRSLPTNYYCWFALILALVCVWRGFNPGPMGAVERTARESMTSGADRSSELHASHWGLAIVPIAGLTFSIPVLTYVIGSETLWPFSLSKFAAAYGSAERYVPQILVASSLLASFVAAVTYAMALRARAEQDPSLLHGVAPRRRSAESASCIFIQGVREISVPVLILVAAWMLGAAISQLGTATWLCECLQGWLPLALLPAGTFVLGAAISFSTGTSWGTMGVLMPLAIPVIYSLTAGELDLERDRLVVAAIGAVFSGAVFGDHCSPFSDTTIVASIAAGVEPVNHVWTQLPFALIAGAVALVCGFIPLGFGLPALVCCGAGALVLGCLPRVWKRSCIG</sequence>
<keyword evidence="2" id="KW-1003">Cell membrane</keyword>
<feature type="transmembrane region" description="Helical" evidence="6">
    <location>
        <begin position="312"/>
        <end position="335"/>
    </location>
</feature>
<dbReference type="InterPro" id="IPR018461">
    <property type="entry name" value="Na/H_Antiport_NhaC-like_C"/>
</dbReference>
<dbReference type="Pfam" id="PF03553">
    <property type="entry name" value="Na_H_antiporter"/>
    <property type="match status" value="1"/>
</dbReference>
<name>A0ABZ0RF60_9BACT</name>
<dbReference type="Proteomes" id="UP001324993">
    <property type="component" value="Chromosome"/>
</dbReference>
<organism evidence="8 9">
    <name type="scientific">Coraliomargarita algicola</name>
    <dbReference type="NCBI Taxonomy" id="3092156"/>
    <lineage>
        <taxon>Bacteria</taxon>
        <taxon>Pseudomonadati</taxon>
        <taxon>Verrucomicrobiota</taxon>
        <taxon>Opitutia</taxon>
        <taxon>Puniceicoccales</taxon>
        <taxon>Coraliomargaritaceae</taxon>
        <taxon>Coraliomargarita</taxon>
    </lineage>
</organism>
<dbReference type="PANTHER" id="PTHR43478:SF1">
    <property type="entry name" value="NA+_H+ ANTIPORTER NHAC-LIKE C-TERMINAL DOMAIN-CONTAINING PROTEIN"/>
    <property type="match status" value="1"/>
</dbReference>
<keyword evidence="3 6" id="KW-0812">Transmembrane</keyword>
<comment type="subcellular location">
    <subcellularLocation>
        <location evidence="1">Cell membrane</location>
        <topology evidence="1">Multi-pass membrane protein</topology>
    </subcellularLocation>
</comment>
<gene>
    <name evidence="8" type="ORF">SH580_15305</name>
</gene>
<feature type="transmembrane region" description="Helical" evidence="6">
    <location>
        <begin position="220"/>
        <end position="237"/>
    </location>
</feature>